<feature type="compositionally biased region" description="Basic residues" evidence="11">
    <location>
        <begin position="647"/>
        <end position="658"/>
    </location>
</feature>
<feature type="compositionally biased region" description="Basic residues" evidence="11">
    <location>
        <begin position="80"/>
        <end position="91"/>
    </location>
</feature>
<comment type="caution">
    <text evidence="12">The sequence shown here is derived from an EMBL/GenBank/DDBJ whole genome shotgun (WGS) entry which is preliminary data.</text>
</comment>
<keyword evidence="9" id="KW-0226">DNA condensation</keyword>
<keyword evidence="13" id="KW-1185">Reference proteome</keyword>
<sequence length="1010" mass="111230">MPSQQRRNAKPSSSKAKRRAVVEESESSSDDFSDGDGTEVRNVVGEEDEEILELDEEENSPEKQKRSSTGSVTFETPATAKHKSSSSRRKSSLFVPSQIDDLGINDDENEKRHNQKRRDKRKSVGIGFLTTETHRRSGAHASSTAGLVSTSRTLTSSELEALFQNCIKLSSENKINVKNTWNLNLIDYIGEVLETTLTGGSFQAASCTLDAGVKIYSTRVDSVHTEAYKVLTSFARADPQKSSSSENNNDGEEGANKDGEEAEKSKKKRVRHGVNTLETNINNITVKKLELAYVIEPLYHTSLGSSNNFDVGSANSLLLNNLGLGYGCEVIIDSKNWDYAYKKIASESNNRPNQTKQTAEQHRQGAVTTTNEEEERIHPIALDKSAMGRLLTTSFIDEKMLEEMEERAKLTQQQSKEHNLQPQGDDIPLQQPISTEEIQTQHNVLTSDVPTINNNGFASEQTPSLSENFTFDLGGGFGGGIDDYGPPDTAMSDGLTPQSYGGMPLDTTTQIPQRLSIGGDGVNALITAATEVGGLAPDHFANANHDDDDDDDGLGIFDTDFANAEPQDVVPQEIGDDDTVIVEQQNKLQASEPSQPTSITEMIQKNPETITVDNDYEYFDVTKIKHWAGIEHWKPSAKSKTQGTNAKKSKKRTQKSKPHVFDFLNDPYTIDYAVQFKYSKKPEDNQIKNATSKLTLLPKDVHYDLSMLLRPFNLPAAFTDKHLQAIVEQGARSKTSSSSANSNTEPKLTGAPERPTQNGMFITTSSKLYDDSDEDEEMGLNAPQGFGMDNMDIGGFDNFGDTGFGTNNTTEASQQQPSADATAMTTITDLGNNQTNITMATSSMEPPSSIEPQQDTVLNDSHNSSMTMEDIQLKPQELNNPNEVTMVAGAQLIEAPKLVEKLNIKYATRAKQVDVRALKDHLWTEIETAPKTDINFSDVVSSLNTSKPKANEKKPDFSEVSVPFCFICMLHLCNEQNLELEGTPDFSDFKVVKPANGQRRQSLEEMTNDD</sequence>
<dbReference type="PIRSF" id="PIRSF017126">
    <property type="entry name" value="Condensin_H"/>
    <property type="match status" value="1"/>
</dbReference>
<feature type="compositionally biased region" description="Polar residues" evidence="11">
    <location>
        <begin position="67"/>
        <end position="76"/>
    </location>
</feature>
<dbReference type="AlphaFoldDB" id="A0A6A5BV48"/>
<feature type="compositionally biased region" description="Polar residues" evidence="11">
    <location>
        <begin position="348"/>
        <end position="358"/>
    </location>
</feature>
<feature type="region of interest" description="Disordered" evidence="11">
    <location>
        <begin position="1"/>
        <end position="125"/>
    </location>
</feature>
<accession>A0A6A5BV48</accession>
<evidence type="ECO:0000313" key="13">
    <source>
        <dbReference type="Proteomes" id="UP000444721"/>
    </source>
</evidence>
<feature type="compositionally biased region" description="Basic and acidic residues" evidence="11">
    <location>
        <begin position="254"/>
        <end position="264"/>
    </location>
</feature>
<evidence type="ECO:0000256" key="5">
    <source>
        <dbReference type="ARBA" id="ARBA00022454"/>
    </source>
</evidence>
<dbReference type="VEuPathDB" id="AmoebaDB:NF0061240"/>
<evidence type="ECO:0000256" key="3">
    <source>
        <dbReference type="ARBA" id="ARBA00009471"/>
    </source>
</evidence>
<dbReference type="VEuPathDB" id="AmoebaDB:NfTy_057510"/>
<proteinExistence type="inferred from homology"/>
<dbReference type="Proteomes" id="UP000444721">
    <property type="component" value="Unassembled WGS sequence"/>
</dbReference>
<evidence type="ECO:0000313" key="12">
    <source>
        <dbReference type="EMBL" id="KAF0978144.1"/>
    </source>
</evidence>
<feature type="region of interest" description="Disordered" evidence="11">
    <location>
        <begin position="238"/>
        <end position="271"/>
    </location>
</feature>
<evidence type="ECO:0000256" key="1">
    <source>
        <dbReference type="ARBA" id="ARBA00004286"/>
    </source>
</evidence>
<gene>
    <name evidence="12" type="ORF">FDP41_002659</name>
</gene>
<evidence type="ECO:0000256" key="6">
    <source>
        <dbReference type="ARBA" id="ARBA00022490"/>
    </source>
</evidence>
<organism evidence="12 13">
    <name type="scientific">Naegleria fowleri</name>
    <name type="common">Brain eating amoeba</name>
    <dbReference type="NCBI Taxonomy" id="5763"/>
    <lineage>
        <taxon>Eukaryota</taxon>
        <taxon>Discoba</taxon>
        <taxon>Heterolobosea</taxon>
        <taxon>Tetramitia</taxon>
        <taxon>Eutetramitia</taxon>
        <taxon>Vahlkampfiidae</taxon>
        <taxon>Naegleria</taxon>
    </lineage>
</organism>
<dbReference type="PANTHER" id="PTHR13108:SF9">
    <property type="entry name" value="CONDENSIN COMPLEX SUBUNIT 2"/>
    <property type="match status" value="1"/>
</dbReference>
<feature type="region of interest" description="Disordered" evidence="11">
    <location>
        <begin position="729"/>
        <end position="760"/>
    </location>
</feature>
<keyword evidence="10" id="KW-0131">Cell cycle</keyword>
<evidence type="ECO:0000256" key="11">
    <source>
        <dbReference type="SAM" id="MobiDB-lite"/>
    </source>
</evidence>
<keyword evidence="6" id="KW-0963">Cytoplasm</keyword>
<dbReference type="InterPro" id="IPR022816">
    <property type="entry name" value="Condensin_barren_su2"/>
</dbReference>
<reference evidence="12 13" key="1">
    <citation type="journal article" date="2019" name="Sci. Rep.">
        <title>Nanopore sequencing improves the draft genome of the human pathogenic amoeba Naegleria fowleri.</title>
        <authorList>
            <person name="Liechti N."/>
            <person name="Schurch N."/>
            <person name="Bruggmann R."/>
            <person name="Wittwer M."/>
        </authorList>
    </citation>
    <scope>NUCLEOTIDE SEQUENCE [LARGE SCALE GENOMIC DNA]</scope>
    <source>
        <strain evidence="12 13">ATCC 30894</strain>
    </source>
</reference>
<comment type="similarity">
    <text evidence="3">Belongs to the CND2 (condensin subunit 2) family.</text>
</comment>
<feature type="compositionally biased region" description="Basic residues" evidence="11">
    <location>
        <begin position="113"/>
        <end position="123"/>
    </location>
</feature>
<feature type="compositionally biased region" description="Polar residues" evidence="11">
    <location>
        <begin position="1"/>
        <end position="14"/>
    </location>
</feature>
<evidence type="ECO:0000256" key="8">
    <source>
        <dbReference type="ARBA" id="ARBA00022776"/>
    </source>
</evidence>
<keyword evidence="8" id="KW-0498">Mitosis</keyword>
<dbReference type="GO" id="GO:0051301">
    <property type="term" value="P:cell division"/>
    <property type="evidence" value="ECO:0007669"/>
    <property type="project" value="UniProtKB-KW"/>
</dbReference>
<dbReference type="GO" id="GO:0007076">
    <property type="term" value="P:mitotic chromosome condensation"/>
    <property type="evidence" value="ECO:0007669"/>
    <property type="project" value="InterPro"/>
</dbReference>
<dbReference type="EMBL" id="VFQX01000030">
    <property type="protein sequence ID" value="KAF0978144.1"/>
    <property type="molecule type" value="Genomic_DNA"/>
</dbReference>
<feature type="region of interest" description="Disordered" evidence="11">
    <location>
        <begin position="348"/>
        <end position="374"/>
    </location>
</feature>
<dbReference type="GO" id="GO:0003682">
    <property type="term" value="F:chromatin binding"/>
    <property type="evidence" value="ECO:0007669"/>
    <property type="project" value="TreeGrafter"/>
</dbReference>
<evidence type="ECO:0000256" key="7">
    <source>
        <dbReference type="ARBA" id="ARBA00022618"/>
    </source>
</evidence>
<feature type="compositionally biased region" description="Low complexity" evidence="11">
    <location>
        <begin position="733"/>
        <end position="744"/>
    </location>
</feature>
<keyword evidence="5" id="KW-0158">Chromosome</keyword>
<keyword evidence="7" id="KW-0132">Cell division</keyword>
<dbReference type="OrthoDB" id="362021at2759"/>
<dbReference type="OMA" id="FRKTCAD"/>
<feature type="region of interest" description="Disordered" evidence="11">
    <location>
        <begin position="634"/>
        <end position="658"/>
    </location>
</feature>
<comment type="subcellular location">
    <subcellularLocation>
        <location evidence="1">Chromosome</location>
    </subcellularLocation>
    <subcellularLocation>
        <location evidence="2">Cytoplasm</location>
    </subcellularLocation>
</comment>
<dbReference type="GO" id="GO:0000796">
    <property type="term" value="C:condensin complex"/>
    <property type="evidence" value="ECO:0007669"/>
    <property type="project" value="InterPro"/>
</dbReference>
<protein>
    <recommendedName>
        <fullName evidence="4">Condensin complex subunit 2</fullName>
    </recommendedName>
</protein>
<evidence type="ECO:0000256" key="4">
    <source>
        <dbReference type="ARBA" id="ARBA00016065"/>
    </source>
</evidence>
<feature type="compositionally biased region" description="Acidic residues" evidence="11">
    <location>
        <begin position="23"/>
        <end position="37"/>
    </location>
</feature>
<dbReference type="RefSeq" id="XP_044562857.1">
    <property type="nucleotide sequence ID" value="XM_044705877.1"/>
</dbReference>
<dbReference type="PANTHER" id="PTHR13108">
    <property type="entry name" value="CONDENSIN COMPLEX SUBUNIT 2"/>
    <property type="match status" value="1"/>
</dbReference>
<dbReference type="VEuPathDB" id="AmoebaDB:FDP41_002659"/>
<dbReference type="Pfam" id="PF05786">
    <property type="entry name" value="Cnd2"/>
    <property type="match status" value="2"/>
</dbReference>
<feature type="compositionally biased region" description="Acidic residues" evidence="11">
    <location>
        <begin position="45"/>
        <end position="59"/>
    </location>
</feature>
<dbReference type="GeneID" id="68109877"/>
<evidence type="ECO:0000256" key="2">
    <source>
        <dbReference type="ARBA" id="ARBA00004496"/>
    </source>
</evidence>
<name>A0A6A5BV48_NAEFO</name>
<dbReference type="GO" id="GO:0005737">
    <property type="term" value="C:cytoplasm"/>
    <property type="evidence" value="ECO:0007669"/>
    <property type="project" value="UniProtKB-SubCell"/>
</dbReference>
<evidence type="ECO:0000256" key="10">
    <source>
        <dbReference type="ARBA" id="ARBA00023306"/>
    </source>
</evidence>
<evidence type="ECO:0000256" key="9">
    <source>
        <dbReference type="ARBA" id="ARBA00023067"/>
    </source>
</evidence>